<dbReference type="EMBL" id="JALLPJ020000519">
    <property type="protein sequence ID" value="KAL3789585.1"/>
    <property type="molecule type" value="Genomic_DNA"/>
</dbReference>
<dbReference type="InterPro" id="IPR013762">
    <property type="entry name" value="Integrase-like_cat_sf"/>
</dbReference>
<evidence type="ECO:0000313" key="4">
    <source>
        <dbReference type="EMBL" id="KAL3790888.1"/>
    </source>
</evidence>
<gene>
    <name evidence="1" type="ORF">ACHAWO_006986</name>
    <name evidence="3" type="ORF">ACHAWO_007136</name>
    <name evidence="2" type="ORF">ACHAWO_009148</name>
    <name evidence="4" type="ORF">ACHAWO_010885</name>
</gene>
<evidence type="ECO:0000313" key="1">
    <source>
        <dbReference type="EMBL" id="KAL3778149.1"/>
    </source>
</evidence>
<dbReference type="EMBL" id="JALLPJ020001002">
    <property type="protein sequence ID" value="KAL3778149.1"/>
    <property type="molecule type" value="Genomic_DNA"/>
</dbReference>
<sequence>MEAQAPILMDDEAIDKEIRRVMRSRVAKRSRRTYNDYMVRYIIFLYDNRERFPDLIRPELLEKLDAAYVQDLGNRTREGRQKKKRIYIRAAILSAFEAIIASDASTHPLFLEKLDFRTLAHFLHTFHKPYTRTTNAAGNQTVVPVQAGDSPDNVINVLLHRSSYDGVASSLANLFTECGVARDINPTIKSMWEMIAIYKKGTTREGAKQRKELGLRSNEGKDPLPFDAYCYLADVLHRKKEPKYQEAHLFLLLDWNMISRADSVITSNIELVGMRNDALAFEPGPTKTDQENKQNVDHPFHIYSCPENPAICTVTAMAKHLMCRPQILNGQCLLFEGSNQYEHYCSILREVVQSDEHRQSLIDRGLDPNYFGTHSLRKGAVTHVASGITSSPPIASICIRANWKMPGVMNRYIKFEAAGDQYVGRCVSGRNRLGTRFAESIPYFDMSEYSPIEKELMMREQDQWIKERMSADGAINDGVFCLFKTCLASFLFHWDWLQKRKKNGILVGVYNGILTPLLPSWNYPEKMTLQQMVSLWLIGIQSEKVPPFRFIAPKQVRHFDKDAKRYHDMKAYLVTIGLVVL</sequence>
<organism evidence="3 5">
    <name type="scientific">Cyclotella atomus</name>
    <dbReference type="NCBI Taxonomy" id="382360"/>
    <lineage>
        <taxon>Eukaryota</taxon>
        <taxon>Sar</taxon>
        <taxon>Stramenopiles</taxon>
        <taxon>Ochrophyta</taxon>
        <taxon>Bacillariophyta</taxon>
        <taxon>Coscinodiscophyceae</taxon>
        <taxon>Thalassiosirophycidae</taxon>
        <taxon>Stephanodiscales</taxon>
        <taxon>Stephanodiscaceae</taxon>
        <taxon>Cyclotella</taxon>
    </lineage>
</organism>
<comment type="caution">
    <text evidence="3">The sequence shown here is derived from an EMBL/GenBank/DDBJ whole genome shotgun (WGS) entry which is preliminary data.</text>
</comment>
<dbReference type="EMBL" id="JALLPJ020000480">
    <property type="protein sequence ID" value="KAL3790888.1"/>
    <property type="molecule type" value="Genomic_DNA"/>
</dbReference>
<evidence type="ECO:0000313" key="5">
    <source>
        <dbReference type="Proteomes" id="UP001530400"/>
    </source>
</evidence>
<evidence type="ECO:0008006" key="6">
    <source>
        <dbReference type="Google" id="ProtNLM"/>
    </source>
</evidence>
<evidence type="ECO:0000313" key="2">
    <source>
        <dbReference type="EMBL" id="KAL3789585.1"/>
    </source>
</evidence>
<protein>
    <recommendedName>
        <fullName evidence="6">Core-binding (CB) domain-containing protein</fullName>
    </recommendedName>
</protein>
<proteinExistence type="predicted"/>
<evidence type="ECO:0000313" key="3">
    <source>
        <dbReference type="EMBL" id="KAL3790446.1"/>
    </source>
</evidence>
<dbReference type="AlphaFoldDB" id="A0ABD3PT39"/>
<keyword evidence="5" id="KW-1185">Reference proteome</keyword>
<dbReference type="Proteomes" id="UP001530400">
    <property type="component" value="Unassembled WGS sequence"/>
</dbReference>
<accession>A0ABD3PT39</accession>
<dbReference type="Gene3D" id="1.10.443.10">
    <property type="entry name" value="Intergrase catalytic core"/>
    <property type="match status" value="1"/>
</dbReference>
<dbReference type="EMBL" id="JALLPJ020000501">
    <property type="protein sequence ID" value="KAL3790446.1"/>
    <property type="molecule type" value="Genomic_DNA"/>
</dbReference>
<reference evidence="3 5" key="1">
    <citation type="submission" date="2024-10" db="EMBL/GenBank/DDBJ databases">
        <title>Updated reference genomes for cyclostephanoid diatoms.</title>
        <authorList>
            <person name="Roberts W.R."/>
            <person name="Alverson A.J."/>
        </authorList>
    </citation>
    <scope>NUCLEOTIDE SEQUENCE [LARGE SCALE GENOMIC DNA]</scope>
    <source>
        <strain evidence="3 5">AJA010-31</strain>
    </source>
</reference>
<name>A0ABD3PT39_9STRA</name>